<dbReference type="SUPFAM" id="SSF50494">
    <property type="entry name" value="Trypsin-like serine proteases"/>
    <property type="match status" value="1"/>
</dbReference>
<dbReference type="SMART" id="SM00228">
    <property type="entry name" value="PDZ"/>
    <property type="match status" value="1"/>
</dbReference>
<dbReference type="PANTHER" id="PTHR43343:SF3">
    <property type="entry name" value="PROTEASE DO-LIKE 8, CHLOROPLASTIC"/>
    <property type="match status" value="1"/>
</dbReference>
<dbReference type="Gene3D" id="2.30.42.10">
    <property type="match status" value="1"/>
</dbReference>
<dbReference type="PANTHER" id="PTHR43343">
    <property type="entry name" value="PEPTIDASE S12"/>
    <property type="match status" value="1"/>
</dbReference>
<evidence type="ECO:0000256" key="2">
    <source>
        <dbReference type="ARBA" id="ARBA00022801"/>
    </source>
</evidence>
<dbReference type="InterPro" id="IPR036034">
    <property type="entry name" value="PDZ_sf"/>
</dbReference>
<dbReference type="AlphaFoldDB" id="A0A1G1V6G4"/>
<comment type="caution">
    <text evidence="4">The sequence shown here is derived from an EMBL/GenBank/DDBJ whole genome shotgun (WGS) entry which is preliminary data.</text>
</comment>
<dbReference type="Pfam" id="PF13180">
    <property type="entry name" value="PDZ_2"/>
    <property type="match status" value="1"/>
</dbReference>
<dbReference type="GO" id="GO:0006508">
    <property type="term" value="P:proteolysis"/>
    <property type="evidence" value="ECO:0007669"/>
    <property type="project" value="UniProtKB-KW"/>
</dbReference>
<accession>A0A1G1V6G4</accession>
<dbReference type="InterPro" id="IPR001478">
    <property type="entry name" value="PDZ"/>
</dbReference>
<organism evidence="4 5">
    <name type="scientific">Candidatus Blackburnbacteria bacterium RIFCSPHIGHO2_12_FULL_41_13b</name>
    <dbReference type="NCBI Taxonomy" id="1797517"/>
    <lineage>
        <taxon>Bacteria</taxon>
        <taxon>Candidatus Blackburniibacteriota</taxon>
    </lineage>
</organism>
<dbReference type="InterPro" id="IPR009003">
    <property type="entry name" value="Peptidase_S1_PA"/>
</dbReference>
<evidence type="ECO:0000256" key="1">
    <source>
        <dbReference type="ARBA" id="ARBA00022670"/>
    </source>
</evidence>
<gene>
    <name evidence="4" type="ORF">A3F61_02565</name>
</gene>
<dbReference type="InterPro" id="IPR051201">
    <property type="entry name" value="Chloro_Bact_Ser_Proteases"/>
</dbReference>
<dbReference type="GO" id="GO:0004252">
    <property type="term" value="F:serine-type endopeptidase activity"/>
    <property type="evidence" value="ECO:0007669"/>
    <property type="project" value="InterPro"/>
</dbReference>
<evidence type="ECO:0000313" key="4">
    <source>
        <dbReference type="EMBL" id="OGY10969.1"/>
    </source>
</evidence>
<dbReference type="InterPro" id="IPR001940">
    <property type="entry name" value="Peptidase_S1C"/>
</dbReference>
<sequence>MKNFRTALTGASLVLVIVVAVFGGGIADRLFGIRPLDYIFPRSATSDTGFQAITERQVIKEESLVIEAIKKASPAVVTISVQTPKRKVLQFNPFGGLDVREQGGGQQDLATGFIVSADGLLVTNKHVVSNSEYKYIVIDKDGKEYEVKNIYRDPANDLALLKIDASGLPIVELGDSENLQVGQTVVAIGTPLGEFRQSATSGIISGLGRGIDAGNPFEGYVERLDNIIQTDAAINPGNSGGPLLDSGARVIGINVAVAAGAQNIGFAIPINVVKSSIEQFRQTGEFTRPFLGVQYQVISREAALANELPQGAYVRGVVDGSPAELAGIKVEDIIVKFGGEKIDAEKGGLAQLVNTHKAGDVVQVEIWRDGKSQILSVNLVKAGE</sequence>
<dbReference type="Gene3D" id="2.40.10.120">
    <property type="match status" value="1"/>
</dbReference>
<dbReference type="Proteomes" id="UP000178272">
    <property type="component" value="Unassembled WGS sequence"/>
</dbReference>
<keyword evidence="2" id="KW-0378">Hydrolase</keyword>
<name>A0A1G1V6G4_9BACT</name>
<keyword evidence="1" id="KW-0645">Protease</keyword>
<proteinExistence type="predicted"/>
<dbReference type="SUPFAM" id="SSF50156">
    <property type="entry name" value="PDZ domain-like"/>
    <property type="match status" value="1"/>
</dbReference>
<evidence type="ECO:0000259" key="3">
    <source>
        <dbReference type="SMART" id="SM00228"/>
    </source>
</evidence>
<dbReference type="EMBL" id="MHCA01000046">
    <property type="protein sequence ID" value="OGY10969.1"/>
    <property type="molecule type" value="Genomic_DNA"/>
</dbReference>
<reference evidence="4 5" key="1">
    <citation type="journal article" date="2016" name="Nat. Commun.">
        <title>Thousands of microbial genomes shed light on interconnected biogeochemical processes in an aquifer system.</title>
        <authorList>
            <person name="Anantharaman K."/>
            <person name="Brown C.T."/>
            <person name="Hug L.A."/>
            <person name="Sharon I."/>
            <person name="Castelle C.J."/>
            <person name="Probst A.J."/>
            <person name="Thomas B.C."/>
            <person name="Singh A."/>
            <person name="Wilkins M.J."/>
            <person name="Karaoz U."/>
            <person name="Brodie E.L."/>
            <person name="Williams K.H."/>
            <person name="Hubbard S.S."/>
            <person name="Banfield J.F."/>
        </authorList>
    </citation>
    <scope>NUCLEOTIDE SEQUENCE [LARGE SCALE GENOMIC DNA]</scope>
</reference>
<dbReference type="STRING" id="1797517.A3F61_02565"/>
<dbReference type="PRINTS" id="PR00834">
    <property type="entry name" value="PROTEASES2C"/>
</dbReference>
<protein>
    <recommendedName>
        <fullName evidence="3">PDZ domain-containing protein</fullName>
    </recommendedName>
</protein>
<evidence type="ECO:0000313" key="5">
    <source>
        <dbReference type="Proteomes" id="UP000178272"/>
    </source>
</evidence>
<dbReference type="Pfam" id="PF13365">
    <property type="entry name" value="Trypsin_2"/>
    <property type="match status" value="1"/>
</dbReference>
<feature type="domain" description="PDZ" evidence="3">
    <location>
        <begin position="289"/>
        <end position="370"/>
    </location>
</feature>